<dbReference type="Proteomes" id="UP000018208">
    <property type="component" value="Unassembled WGS sequence"/>
</dbReference>
<dbReference type="Pfam" id="PF24762">
    <property type="entry name" value="TPR_IF140-IFT172"/>
    <property type="match status" value="1"/>
</dbReference>
<evidence type="ECO:0000256" key="4">
    <source>
        <dbReference type="ARBA" id="ARBA00023069"/>
    </source>
</evidence>
<dbReference type="OrthoDB" id="10258787at2759"/>
<reference evidence="8 9" key="1">
    <citation type="journal article" date="2014" name="PLoS Genet.">
        <title>The Genome of Spironucleus salmonicida Highlights a Fish Pathogen Adapted to Fluctuating Environments.</title>
        <authorList>
            <person name="Xu F."/>
            <person name="Jerlstrom-Hultqvist J."/>
            <person name="Einarsson E."/>
            <person name="Astvaldsson A."/>
            <person name="Svard S.G."/>
            <person name="Andersson J.O."/>
        </authorList>
    </citation>
    <scope>NUCLEOTIDE SEQUENCE</scope>
    <source>
        <strain evidence="9">ATCC 50377</strain>
    </source>
</reference>
<dbReference type="GO" id="GO:0005930">
    <property type="term" value="C:axoneme"/>
    <property type="evidence" value="ECO:0007669"/>
    <property type="project" value="TreeGrafter"/>
</dbReference>
<evidence type="ECO:0000256" key="5">
    <source>
        <dbReference type="ARBA" id="ARBA00023273"/>
    </source>
</evidence>
<sequence>MYADIKSFQVEASDRIQHLMLDAKKTTAYVLLQDGSFSAFRSSTVRPTFTRDSPSLQLKASLIASHPFLDICAISTLTGEVHIFNSETNELTQLPPLHQSELSILQFIAYGRILITGDVSGRLIVSQFDPKTLTLTPVAKIQRSGRPIFAFERTACTQNFYLNFAQEEQIGDKIASQIGQGPLEIIVGYDKGDLLVIQDAAKHQIIANLPQGIFKVFYWGENDTGAAISPAGDLVIFGFETVGWRSKKLIFGRSKLEFSQKNDIVQVGNCKLAYVSTTGAQIKIIDVFNQNAQIIEIDDFLSDFTGVNGTISYIHGVGVIVPVKSVNYLVIIDLEQSKVVKSRFNSECFNNNFLSVLDGNIADITKTTATSSQNYTVVDTIELSFKNAFSKANSDSILLSDREFAFPSDGTLQVFQILSFKRPKTSSSTQINAVLLQQTLQNESPINKHFLENQFQRARNTILSAFQTNYNTVKIIFEGVESLIQTEFEIENIATILSASDKQGYVVVQGGRNIATFEVQNTQTSQIESFKTEHEVTAIALFGRHIIASLTVREEGKAARFELQKLTISGTVSQTLSLGCKILKIQVVNFHLFLCAQQVLFYAEMKGFSQVLEICKIAKDYLFSTENDQVMLINELPGPMINIKDSLKNSFNIQTVQISGFTAISSLENINFVNLAFSFTCFNDILCQNIEIPTVFTLQVDISDIQQIINSKEITSSNFVKSARVLDFTPHVVREAKFDCFENLCVETELTDLNIFLLIGFSASISKRFCVFHRNVLLYENCTILRQIVESTREFAEEEEHQDIQLANGLSMVQFLQFLSIKVSKTERERILTANCDNYVDKNIIMIQGVFAPFLIPKIENHEISCQLLSFISPIIGVICRENRRKQLVQKVLSLTSLTPSEPFNQSPKTTFTLTKFIISVQNNRFSDAYNFVAQFDSPEIWRSLASLCVKNNYFDLLKTCISHLKQPMVSLILRSNSIASDNKNQEISSLLSIILNDLNTGMQIVQSKPILSSKIMNQVGLGTFQLEAKTSGFSSITRKSTIYNQANRLFQLGDNVGSNACYSEIFQGENIYISDVIQQQNQVQNLNAKEQIMQEFESNGLTQAVQLAKRLNSKSSLFTAANLLEKAAYDQNNVNWIQEAAKLYNLAGCQTHALQCGIACQNDDVIYNIGSTTKNQRISLQAAAYFAKKAGEGDCLERALVLYSCSGFTGQAVELCLQTGKIKELSGLLNDSLNNNGKISQELLIKSGTMLIQLDQSQFALDDYNSFLTTGILALAHAKATDQALHFIASDKLKINAKLADLLTPEDAKTAENQQIVITIGKLLFKAELYQEAVQKFILANDSYLALNALIKLGNVEKVVKFAQMSRNKNCFIAAGNFLQTQNFRDNLQFMTWIIQFYQKANAIEFLIKFFMNCATEEIDVFNDYEKAMDALREAAKWIGKFIVQLQENNESNEKLERLRNDKKLVEQNGRLIMGFLNLIDFARNNLNNVDASETLTQNAKKLTQAIVAQDNCMVQVPHVLAFMCEFHAQRGESSRVLQIMKNMQSQGFSVEKYVDEGVVSQYGSELGIEVKKKADLQDVEVEQGVQEEVQQSPVNDDIGDVDIEIEL</sequence>
<evidence type="ECO:0000259" key="7">
    <source>
        <dbReference type="Pfam" id="PF24762"/>
    </source>
</evidence>
<evidence type="ECO:0000259" key="6">
    <source>
        <dbReference type="Pfam" id="PF24760"/>
    </source>
</evidence>
<keyword evidence="3" id="KW-0677">Repeat</keyword>
<comment type="subcellular location">
    <subcellularLocation>
        <location evidence="1">Cell projection</location>
        <location evidence="1">Cilium</location>
    </subcellularLocation>
</comment>
<evidence type="ECO:0000313" key="10">
    <source>
        <dbReference type="Proteomes" id="UP000018208"/>
    </source>
</evidence>
<dbReference type="PANTHER" id="PTHR15722:SF7">
    <property type="entry name" value="INTRAFLAGELLAR TRANSPORT PROTEIN 140 HOMOLOG"/>
    <property type="match status" value="1"/>
</dbReference>
<name>V6LQJ6_9EUKA</name>
<dbReference type="InterPro" id="IPR036322">
    <property type="entry name" value="WD40_repeat_dom_sf"/>
</dbReference>
<dbReference type="EMBL" id="KI546059">
    <property type="protein sequence ID" value="EST46855.1"/>
    <property type="molecule type" value="Genomic_DNA"/>
</dbReference>
<dbReference type="InterPro" id="IPR056168">
    <property type="entry name" value="TPR_IF140/IFT172/WDR19"/>
</dbReference>
<evidence type="ECO:0000256" key="1">
    <source>
        <dbReference type="ARBA" id="ARBA00004138"/>
    </source>
</evidence>
<accession>V6LQJ6</accession>
<dbReference type="GO" id="GO:0035721">
    <property type="term" value="P:intraciliary retrograde transport"/>
    <property type="evidence" value="ECO:0007669"/>
    <property type="project" value="TreeGrafter"/>
</dbReference>
<evidence type="ECO:0000256" key="3">
    <source>
        <dbReference type="ARBA" id="ARBA00022737"/>
    </source>
</evidence>
<dbReference type="SUPFAM" id="SSF50978">
    <property type="entry name" value="WD40 repeat-like"/>
    <property type="match status" value="1"/>
</dbReference>
<keyword evidence="2" id="KW-0853">WD repeat</keyword>
<dbReference type="VEuPathDB" id="GiardiaDB:SS50377_25199"/>
<keyword evidence="10" id="KW-1185">Reference proteome</keyword>
<dbReference type="GO" id="GO:0030991">
    <property type="term" value="C:intraciliary transport particle A"/>
    <property type="evidence" value="ECO:0007669"/>
    <property type="project" value="TreeGrafter"/>
</dbReference>
<evidence type="ECO:0000313" key="9">
    <source>
        <dbReference type="EMBL" id="KAH0573081.1"/>
    </source>
</evidence>
<gene>
    <name evidence="8" type="ORF">SS50377_13118</name>
    <name evidence="9" type="ORF">SS50377_25199</name>
</gene>
<dbReference type="EMBL" id="AUWU02000005">
    <property type="protein sequence ID" value="KAH0573081.1"/>
    <property type="molecule type" value="Genomic_DNA"/>
</dbReference>
<protein>
    <submittedName>
        <fullName evidence="8">Intraflagellar transport protein 140</fullName>
    </submittedName>
</protein>
<proteinExistence type="predicted"/>
<dbReference type="GO" id="GO:0036064">
    <property type="term" value="C:ciliary basal body"/>
    <property type="evidence" value="ECO:0007669"/>
    <property type="project" value="TreeGrafter"/>
</dbReference>
<keyword evidence="4" id="KW-0969">Cilium</keyword>
<evidence type="ECO:0000313" key="8">
    <source>
        <dbReference type="EMBL" id="EST46855.1"/>
    </source>
</evidence>
<reference evidence="9" key="2">
    <citation type="submission" date="2020-12" db="EMBL/GenBank/DDBJ databases">
        <title>New Spironucleus salmonicida genome in near-complete chromosomes.</title>
        <authorList>
            <person name="Xu F."/>
            <person name="Kurt Z."/>
            <person name="Jimenez-Gonzalez A."/>
            <person name="Astvaldsson A."/>
            <person name="Andersson J.O."/>
            <person name="Svard S.G."/>
        </authorList>
    </citation>
    <scope>NUCLEOTIDE SEQUENCE</scope>
    <source>
        <strain evidence="9">ATCC 50377</strain>
    </source>
</reference>
<keyword evidence="5" id="KW-0966">Cell projection</keyword>
<evidence type="ECO:0000256" key="2">
    <source>
        <dbReference type="ARBA" id="ARBA00022574"/>
    </source>
</evidence>
<dbReference type="PANTHER" id="PTHR15722">
    <property type="entry name" value="IFT140/172-RELATED"/>
    <property type="match status" value="1"/>
</dbReference>
<feature type="domain" description="IF140 C-terminal TPR" evidence="6">
    <location>
        <begin position="1408"/>
        <end position="1546"/>
    </location>
</feature>
<dbReference type="Pfam" id="PF24760">
    <property type="entry name" value="TPR_IF140_C"/>
    <property type="match status" value="1"/>
</dbReference>
<dbReference type="InterPro" id="IPR056156">
    <property type="entry name" value="TPR_IF140_C"/>
</dbReference>
<feature type="domain" description="IF140/IFT172/WDR19 TPR" evidence="7">
    <location>
        <begin position="1102"/>
        <end position="1398"/>
    </location>
</feature>
<keyword evidence="8" id="KW-0282">Flagellum</keyword>
<organism evidence="8">
    <name type="scientific">Spironucleus salmonicida</name>
    <dbReference type="NCBI Taxonomy" id="348837"/>
    <lineage>
        <taxon>Eukaryota</taxon>
        <taxon>Metamonada</taxon>
        <taxon>Diplomonadida</taxon>
        <taxon>Hexamitidae</taxon>
        <taxon>Hexamitinae</taxon>
        <taxon>Spironucleus</taxon>
    </lineage>
</organism>